<sequence>MKSGSGTTSRWPMLCTDPAWRSLSCAAGCSGSGWCRSGRWTRPGVTWSIRSGSFRSGIQTLYGASRSSTVGTMRC</sequence>
<name>A0A0A9D0A0_ARUDO</name>
<organism evidence="1">
    <name type="scientific">Arundo donax</name>
    <name type="common">Giant reed</name>
    <name type="synonym">Donax arundinaceus</name>
    <dbReference type="NCBI Taxonomy" id="35708"/>
    <lineage>
        <taxon>Eukaryota</taxon>
        <taxon>Viridiplantae</taxon>
        <taxon>Streptophyta</taxon>
        <taxon>Embryophyta</taxon>
        <taxon>Tracheophyta</taxon>
        <taxon>Spermatophyta</taxon>
        <taxon>Magnoliopsida</taxon>
        <taxon>Liliopsida</taxon>
        <taxon>Poales</taxon>
        <taxon>Poaceae</taxon>
        <taxon>PACMAD clade</taxon>
        <taxon>Arundinoideae</taxon>
        <taxon>Arundineae</taxon>
        <taxon>Arundo</taxon>
    </lineage>
</organism>
<reference evidence="1" key="1">
    <citation type="submission" date="2014-09" db="EMBL/GenBank/DDBJ databases">
        <authorList>
            <person name="Magalhaes I.L.F."/>
            <person name="Oliveira U."/>
            <person name="Santos F.R."/>
            <person name="Vidigal T.H.D.A."/>
            <person name="Brescovit A.D."/>
            <person name="Santos A.J."/>
        </authorList>
    </citation>
    <scope>NUCLEOTIDE SEQUENCE</scope>
    <source>
        <tissue evidence="1">Shoot tissue taken approximately 20 cm above the soil surface</tissue>
    </source>
</reference>
<dbReference type="EMBL" id="GBRH01217807">
    <property type="protein sequence ID" value="JAD80088.1"/>
    <property type="molecule type" value="Transcribed_RNA"/>
</dbReference>
<protein>
    <submittedName>
        <fullName evidence="1">Uncharacterized protein</fullName>
    </submittedName>
</protein>
<reference evidence="1" key="2">
    <citation type="journal article" date="2015" name="Data Brief">
        <title>Shoot transcriptome of the giant reed, Arundo donax.</title>
        <authorList>
            <person name="Barrero R.A."/>
            <person name="Guerrero F.D."/>
            <person name="Moolhuijzen P."/>
            <person name="Goolsby J.A."/>
            <person name="Tidwell J."/>
            <person name="Bellgard S.E."/>
            <person name="Bellgard M.I."/>
        </authorList>
    </citation>
    <scope>NUCLEOTIDE SEQUENCE</scope>
    <source>
        <tissue evidence="1">Shoot tissue taken approximately 20 cm above the soil surface</tissue>
    </source>
</reference>
<accession>A0A0A9D0A0</accession>
<dbReference type="AlphaFoldDB" id="A0A0A9D0A0"/>
<proteinExistence type="predicted"/>
<evidence type="ECO:0000313" key="1">
    <source>
        <dbReference type="EMBL" id="JAD80088.1"/>
    </source>
</evidence>